<proteinExistence type="inferred from homology"/>
<evidence type="ECO:0000256" key="3">
    <source>
        <dbReference type="ARBA" id="ARBA00023143"/>
    </source>
</evidence>
<dbReference type="RefSeq" id="WP_101287966.1">
    <property type="nucleotide sequence ID" value="NZ_FOUQ01000001.1"/>
</dbReference>
<comment type="similarity">
    <text evidence="2 4">Belongs to the flagella basal body rod proteins family.</text>
</comment>
<dbReference type="InterPro" id="IPR037925">
    <property type="entry name" value="FlgE/F/G-like"/>
</dbReference>
<feature type="domain" description="Flagellar basal-body/hook protein C-terminal" evidence="6">
    <location>
        <begin position="191"/>
        <end position="235"/>
    </location>
</feature>
<dbReference type="NCBIfam" id="TIGR02490">
    <property type="entry name" value="flgF"/>
    <property type="match status" value="1"/>
</dbReference>
<dbReference type="Pfam" id="PF00460">
    <property type="entry name" value="Flg_bb_rod"/>
    <property type="match status" value="1"/>
</dbReference>
<evidence type="ECO:0000259" key="5">
    <source>
        <dbReference type="Pfam" id="PF00460"/>
    </source>
</evidence>
<dbReference type="InterPro" id="IPR020013">
    <property type="entry name" value="Flagellar_FlgE/F/G"/>
</dbReference>
<dbReference type="PANTHER" id="PTHR30435">
    <property type="entry name" value="FLAGELLAR PROTEIN"/>
    <property type="match status" value="1"/>
</dbReference>
<gene>
    <name evidence="8" type="primary">flgF</name>
    <name evidence="8" type="ORF">CXZ10_04915</name>
</gene>
<comment type="subunit">
    <text evidence="4">The basal body constitutes a major portion of the flagellar organelle and consists of five rings (E,L,P,S, and M) mounted on a central rod. The rod consists of about 26 subunits of FlgG in the distal portion, and FlgB, FlgC and FlgF are thought to build up the proximal portion of the rod with about 6 subunits each.</text>
</comment>
<keyword evidence="8" id="KW-0282">Flagellum</keyword>
<dbReference type="GO" id="GO:0071978">
    <property type="term" value="P:bacterial-type flagellum-dependent swarming motility"/>
    <property type="evidence" value="ECO:0007669"/>
    <property type="project" value="TreeGrafter"/>
</dbReference>
<comment type="subcellular location">
    <subcellularLocation>
        <location evidence="1 4">Bacterial flagellum basal body</location>
    </subcellularLocation>
</comment>
<feature type="domain" description="Flagellar hook protein FlgE/F/G-like D1" evidence="7">
    <location>
        <begin position="80"/>
        <end position="145"/>
    </location>
</feature>
<evidence type="ECO:0000259" key="6">
    <source>
        <dbReference type="Pfam" id="PF06429"/>
    </source>
</evidence>
<evidence type="ECO:0000256" key="4">
    <source>
        <dbReference type="RuleBase" id="RU362116"/>
    </source>
</evidence>
<evidence type="ECO:0000256" key="2">
    <source>
        <dbReference type="ARBA" id="ARBA00009677"/>
    </source>
</evidence>
<dbReference type="EMBL" id="PJNW01000002">
    <property type="protein sequence ID" value="PKR90702.1"/>
    <property type="molecule type" value="Genomic_DNA"/>
</dbReference>
<evidence type="ECO:0000259" key="7">
    <source>
        <dbReference type="Pfam" id="PF22692"/>
    </source>
</evidence>
<keyword evidence="8" id="KW-0969">Cilium</keyword>
<dbReference type="InterPro" id="IPR053967">
    <property type="entry name" value="LlgE_F_G-like_D1"/>
</dbReference>
<keyword evidence="3 4" id="KW-0975">Bacterial flagellum</keyword>
<accession>A0A1I4QG51</accession>
<comment type="caution">
    <text evidence="8">The sequence shown here is derived from an EMBL/GenBank/DDBJ whole genome shotgun (WGS) entry which is preliminary data.</text>
</comment>
<organism evidence="8 9">
    <name type="scientific">Pleomorphomonas diazotrophica</name>
    <dbReference type="NCBI Taxonomy" id="1166257"/>
    <lineage>
        <taxon>Bacteria</taxon>
        <taxon>Pseudomonadati</taxon>
        <taxon>Pseudomonadota</taxon>
        <taxon>Alphaproteobacteria</taxon>
        <taxon>Hyphomicrobiales</taxon>
        <taxon>Pleomorphomonadaceae</taxon>
        <taxon>Pleomorphomonas</taxon>
    </lineage>
</organism>
<dbReference type="AlphaFoldDB" id="A0A1I4QG51"/>
<sequence>MQSSLYVSLSAQVALANRLDTLASNVANLSTAGYRADEVKFDTYLSRAGADPVAYSSTGQTFISRDKGGLRQTGNDLDVAVDGEGWLAVQTPTGNVYTRDGRLQISADGVLQTVAGNPILDPGGASILVDTDAGRLTIGRDGMISQNGRAIGAIGLFSIPDEAKLARGTNSGVIPDQPAVPVVDFVGQGVAQGFVEEANVNPVLEMTRLIEVTRAFEQVTNASTKSEQSMQDAIKRLGQVS</sequence>
<dbReference type="Proteomes" id="UP000233491">
    <property type="component" value="Unassembled WGS sequence"/>
</dbReference>
<evidence type="ECO:0000256" key="1">
    <source>
        <dbReference type="ARBA" id="ARBA00004117"/>
    </source>
</evidence>
<dbReference type="PANTHER" id="PTHR30435:SF19">
    <property type="entry name" value="FLAGELLAR BASAL-BODY ROD PROTEIN FLGG"/>
    <property type="match status" value="1"/>
</dbReference>
<dbReference type="SUPFAM" id="SSF117143">
    <property type="entry name" value="Flagellar hook protein flgE"/>
    <property type="match status" value="1"/>
</dbReference>
<name>A0A1I4QG51_9HYPH</name>
<protein>
    <recommendedName>
        <fullName evidence="4">Flagellar basal-body rod protein FlgF</fullName>
    </recommendedName>
</protein>
<dbReference type="PROSITE" id="PS00588">
    <property type="entry name" value="FLAGELLA_BB_ROD"/>
    <property type="match status" value="1"/>
</dbReference>
<evidence type="ECO:0000313" key="9">
    <source>
        <dbReference type="Proteomes" id="UP000233491"/>
    </source>
</evidence>
<dbReference type="InterPro" id="IPR019776">
    <property type="entry name" value="Flagellar_basal_body_rod_CS"/>
</dbReference>
<keyword evidence="9" id="KW-1185">Reference proteome</keyword>
<dbReference type="Pfam" id="PF22692">
    <property type="entry name" value="LlgE_F_G_D1"/>
    <property type="match status" value="1"/>
</dbReference>
<dbReference type="Pfam" id="PF06429">
    <property type="entry name" value="Flg_bbr_C"/>
    <property type="match status" value="1"/>
</dbReference>
<keyword evidence="8" id="KW-0966">Cell projection</keyword>
<reference evidence="8 9" key="1">
    <citation type="submission" date="2017-12" db="EMBL/GenBank/DDBJ databases">
        <title>Anaerobic carbon monoxide metabolism by Pleomorphomonas carboxyditropha sp. nov., a new mesophilic hydrogenogenic carboxidotroph.</title>
        <authorList>
            <person name="Esquivel-Elizondo S."/>
            <person name="Krajmalnik-Brown R."/>
        </authorList>
    </citation>
    <scope>NUCLEOTIDE SEQUENCE [LARGE SCALE GENOMIC DNA]</scope>
    <source>
        <strain evidence="8 9">R5-392</strain>
    </source>
</reference>
<dbReference type="NCBIfam" id="NF009282">
    <property type="entry name" value="PRK12642.1"/>
    <property type="match status" value="1"/>
</dbReference>
<dbReference type="GO" id="GO:0030694">
    <property type="term" value="C:bacterial-type flagellum basal body, rod"/>
    <property type="evidence" value="ECO:0007669"/>
    <property type="project" value="UniProtKB-UniRule"/>
</dbReference>
<dbReference type="InterPro" id="IPR010930">
    <property type="entry name" value="Flg_bb/hook_C_dom"/>
</dbReference>
<dbReference type="OrthoDB" id="9804559at2"/>
<feature type="domain" description="Flagellar basal body rod protein N-terminal" evidence="5">
    <location>
        <begin position="5"/>
        <end position="35"/>
    </location>
</feature>
<evidence type="ECO:0000313" key="8">
    <source>
        <dbReference type="EMBL" id="PKR90702.1"/>
    </source>
</evidence>
<dbReference type="InterPro" id="IPR001444">
    <property type="entry name" value="Flag_bb_rod_N"/>
</dbReference>
<dbReference type="NCBIfam" id="TIGR03506">
    <property type="entry name" value="FlgEFG_subfam"/>
    <property type="match status" value="1"/>
</dbReference>
<dbReference type="InterPro" id="IPR012836">
    <property type="entry name" value="FlgF"/>
</dbReference>